<dbReference type="PRINTS" id="PR00139">
    <property type="entry name" value="ASNGLNASE"/>
</dbReference>
<dbReference type="InterPro" id="IPR027473">
    <property type="entry name" value="L-asparaginase_C"/>
</dbReference>
<dbReference type="SFLD" id="SFLDS00057">
    <property type="entry name" value="Glutaminase/Asparaginase"/>
    <property type="match status" value="1"/>
</dbReference>
<name>A0ABX1DLP3_9HYPH</name>
<dbReference type="InterPro" id="IPR006034">
    <property type="entry name" value="Asparaginase/glutaminase-like"/>
</dbReference>
<dbReference type="InterPro" id="IPR004550">
    <property type="entry name" value="AsnASE_II"/>
</dbReference>
<evidence type="ECO:0000256" key="2">
    <source>
        <dbReference type="ARBA" id="ARBA00022801"/>
    </source>
</evidence>
<sequence>MNTAPNKPVVAVIATGGTIASKRGEDGASTPTLSGEDLLALIPNIDADLRPIDLMAKDSSLLTLADMQHISDTVGEALNNAAIHGVVVLHGTDAMEETALLVQLQHRLAKPVIFTGAQFTADHPHADGPANLADAVGLAIDSDNAARGVLIAFGGRVLPAWGAYKVSSDSADAFHSARALDVLPDVQLPSKIGDGRVDTVAIYPGCDAIHVAASVAAGARGIVLAGLGSGNATPEIVEAVRVCTEQGIAVVVSSRVPEGLLTPGYGGGGGGHDLAAAGAIHARTLRPGQARILLAALIASGSPKDAIIRAFGDSQ</sequence>
<dbReference type="PIRSF" id="PIRSF500176">
    <property type="entry name" value="L_ASNase"/>
    <property type="match status" value="1"/>
</dbReference>
<keyword evidence="7" id="KW-1185">Reference proteome</keyword>
<feature type="domain" description="Asparaginase/glutaminase C-terminal" evidence="5">
    <location>
        <begin position="196"/>
        <end position="311"/>
    </location>
</feature>
<dbReference type="Pfam" id="PF17763">
    <property type="entry name" value="Asparaginase_C"/>
    <property type="match status" value="1"/>
</dbReference>
<dbReference type="Gene3D" id="3.40.50.1170">
    <property type="entry name" value="L-asparaginase, N-terminal domain"/>
    <property type="match status" value="1"/>
</dbReference>
<proteinExistence type="inferred from homology"/>
<dbReference type="RefSeq" id="WP_138786131.1">
    <property type="nucleotide sequence ID" value="NZ_JBHEEQ010000009.1"/>
</dbReference>
<dbReference type="PROSITE" id="PS00144">
    <property type="entry name" value="ASN_GLN_ASE_1"/>
    <property type="match status" value="1"/>
</dbReference>
<organism evidence="6 7">
    <name type="scientific">Brucella haematophila</name>
    <dbReference type="NCBI Taxonomy" id="419474"/>
    <lineage>
        <taxon>Bacteria</taxon>
        <taxon>Pseudomonadati</taxon>
        <taxon>Pseudomonadota</taxon>
        <taxon>Alphaproteobacteria</taxon>
        <taxon>Hyphomicrobiales</taxon>
        <taxon>Brucellaceae</taxon>
        <taxon>Brucella/Ochrobactrum group</taxon>
        <taxon>Brucella</taxon>
    </lineage>
</organism>
<evidence type="ECO:0000313" key="7">
    <source>
        <dbReference type="Proteomes" id="UP000704467"/>
    </source>
</evidence>
<dbReference type="Pfam" id="PF00710">
    <property type="entry name" value="Asparaginase"/>
    <property type="match status" value="1"/>
</dbReference>
<dbReference type="PANTHER" id="PTHR11707:SF28">
    <property type="entry name" value="60 KDA LYSOPHOSPHOLIPASE"/>
    <property type="match status" value="1"/>
</dbReference>
<evidence type="ECO:0000259" key="5">
    <source>
        <dbReference type="Pfam" id="PF17763"/>
    </source>
</evidence>
<reference evidence="6 7" key="1">
    <citation type="submission" date="2020-03" db="EMBL/GenBank/DDBJ databases">
        <title>Whole genome sequencing of clinical and environmental type strains of Ochrobactrum.</title>
        <authorList>
            <person name="Dharne M."/>
        </authorList>
    </citation>
    <scope>NUCLEOTIDE SEQUENCE [LARGE SCALE GENOMIC DNA]</scope>
    <source>
        <strain evidence="6 7">CIP 109452</strain>
    </source>
</reference>
<dbReference type="PROSITE" id="PS51732">
    <property type="entry name" value="ASN_GLN_ASE_3"/>
    <property type="match status" value="1"/>
</dbReference>
<dbReference type="Proteomes" id="UP000704467">
    <property type="component" value="Unassembled WGS sequence"/>
</dbReference>
<comment type="caution">
    <text evidence="6">The sequence shown here is derived from an EMBL/GenBank/DDBJ whole genome shotgun (WGS) entry which is preliminary data.</text>
</comment>
<protein>
    <submittedName>
        <fullName evidence="6">Asparaginase</fullName>
    </submittedName>
</protein>
<dbReference type="InterPro" id="IPR037152">
    <property type="entry name" value="L-asparaginase_N_sf"/>
</dbReference>
<feature type="active site" evidence="3">
    <location>
        <position position="18"/>
    </location>
</feature>
<feature type="domain" description="L-asparaginase N-terminal" evidence="4">
    <location>
        <begin position="10"/>
        <end position="179"/>
    </location>
</feature>
<dbReference type="InterPro" id="IPR036152">
    <property type="entry name" value="Asp/glu_Ase-like_sf"/>
</dbReference>
<dbReference type="PANTHER" id="PTHR11707">
    <property type="entry name" value="L-ASPARAGINASE"/>
    <property type="match status" value="1"/>
</dbReference>
<dbReference type="Gene3D" id="3.40.50.40">
    <property type="match status" value="1"/>
</dbReference>
<evidence type="ECO:0000256" key="1">
    <source>
        <dbReference type="ARBA" id="ARBA00010518"/>
    </source>
</evidence>
<evidence type="ECO:0000313" key="6">
    <source>
        <dbReference type="EMBL" id="NKC03897.1"/>
    </source>
</evidence>
<comment type="similarity">
    <text evidence="1">Belongs to the asparaginase 1 family.</text>
</comment>
<dbReference type="CDD" id="cd08964">
    <property type="entry name" value="L-asparaginase_II"/>
    <property type="match status" value="1"/>
</dbReference>
<evidence type="ECO:0000256" key="3">
    <source>
        <dbReference type="PROSITE-ProRule" id="PRU10099"/>
    </source>
</evidence>
<gene>
    <name evidence="6" type="ORF">HED55_13355</name>
</gene>
<accession>A0ABX1DLP3</accession>
<dbReference type="SUPFAM" id="SSF53774">
    <property type="entry name" value="Glutaminase/Asparaginase"/>
    <property type="match status" value="1"/>
</dbReference>
<dbReference type="InterPro" id="IPR020827">
    <property type="entry name" value="Asparaginase/glutaminase_AS1"/>
</dbReference>
<dbReference type="InterPro" id="IPR027474">
    <property type="entry name" value="L-asparaginase_N"/>
</dbReference>
<keyword evidence="2" id="KW-0378">Hydrolase</keyword>
<dbReference type="EMBL" id="JAAVLN010000002">
    <property type="protein sequence ID" value="NKC03897.1"/>
    <property type="molecule type" value="Genomic_DNA"/>
</dbReference>
<dbReference type="SMART" id="SM00870">
    <property type="entry name" value="Asparaginase"/>
    <property type="match status" value="1"/>
</dbReference>
<dbReference type="InterPro" id="IPR040919">
    <property type="entry name" value="Asparaginase_C"/>
</dbReference>
<dbReference type="PIRSF" id="PIRSF001220">
    <property type="entry name" value="L-ASNase_gatD"/>
    <property type="match status" value="1"/>
</dbReference>
<evidence type="ECO:0000259" key="4">
    <source>
        <dbReference type="Pfam" id="PF00710"/>
    </source>
</evidence>